<gene>
    <name evidence="3" type="ORF">CYCCA115_LOCUS21302</name>
</gene>
<feature type="region of interest" description="Disordered" evidence="1">
    <location>
        <begin position="293"/>
        <end position="331"/>
    </location>
</feature>
<sequence>MNEKHGFSMIIMRLVVLLVALAVKCFDGVLDEKIGRNLVDLSWEHESGCMVLVPQISASQEEFYSLSDPKEGTVCTSPMGLKMFYTDNDFEGNTGECVSASVCSYELRCEYRDYTELCGIETVAELQNYRQNCVALGVLANGVDDKVFEPGMVCRPEDIDQNTPKMTPSPTLDPTSVPWEHESGCTVLVPKISASQEEFYSLSDPKEGTLCTSLMRLKVFYTNNDFEGNTGECVSASVCSYELRCEYRDYTELCGIETVAELQNYRQNCVALGVLANVVDDKVFEPGMVCRPEDIDQNTPKMTPSPISGTTMRPSTPPPTSVQEPADTSGSTQTFNRLLQYAALLLAAFYGM</sequence>
<feature type="signal peptide" evidence="2">
    <location>
        <begin position="1"/>
        <end position="22"/>
    </location>
</feature>
<evidence type="ECO:0008006" key="5">
    <source>
        <dbReference type="Google" id="ProtNLM"/>
    </source>
</evidence>
<feature type="region of interest" description="Disordered" evidence="1">
    <location>
        <begin position="158"/>
        <end position="177"/>
    </location>
</feature>
<dbReference type="Proteomes" id="UP001295423">
    <property type="component" value="Unassembled WGS sequence"/>
</dbReference>
<feature type="compositionally biased region" description="Polar residues" evidence="1">
    <location>
        <begin position="322"/>
        <end position="331"/>
    </location>
</feature>
<keyword evidence="2" id="KW-0732">Signal</keyword>
<keyword evidence="4" id="KW-1185">Reference proteome</keyword>
<evidence type="ECO:0000313" key="3">
    <source>
        <dbReference type="EMBL" id="CAJ1965709.1"/>
    </source>
</evidence>
<evidence type="ECO:0000256" key="1">
    <source>
        <dbReference type="SAM" id="MobiDB-lite"/>
    </source>
</evidence>
<comment type="caution">
    <text evidence="3">The sequence shown here is derived from an EMBL/GenBank/DDBJ whole genome shotgun (WGS) entry which is preliminary data.</text>
</comment>
<protein>
    <recommendedName>
        <fullName evidence="5">Subtilisin</fullName>
    </recommendedName>
</protein>
<reference evidence="3" key="1">
    <citation type="submission" date="2023-08" db="EMBL/GenBank/DDBJ databases">
        <authorList>
            <person name="Audoor S."/>
            <person name="Bilcke G."/>
        </authorList>
    </citation>
    <scope>NUCLEOTIDE SEQUENCE</scope>
</reference>
<proteinExistence type="predicted"/>
<feature type="chain" id="PRO_5042242306" description="Subtilisin" evidence="2">
    <location>
        <begin position="23"/>
        <end position="352"/>
    </location>
</feature>
<dbReference type="AlphaFoldDB" id="A0AAD2JNN8"/>
<accession>A0AAD2JNN8</accession>
<name>A0AAD2JNN8_9STRA</name>
<evidence type="ECO:0000256" key="2">
    <source>
        <dbReference type="SAM" id="SignalP"/>
    </source>
</evidence>
<organism evidence="3 4">
    <name type="scientific">Cylindrotheca closterium</name>
    <dbReference type="NCBI Taxonomy" id="2856"/>
    <lineage>
        <taxon>Eukaryota</taxon>
        <taxon>Sar</taxon>
        <taxon>Stramenopiles</taxon>
        <taxon>Ochrophyta</taxon>
        <taxon>Bacillariophyta</taxon>
        <taxon>Bacillariophyceae</taxon>
        <taxon>Bacillariophycidae</taxon>
        <taxon>Bacillariales</taxon>
        <taxon>Bacillariaceae</taxon>
        <taxon>Cylindrotheca</taxon>
    </lineage>
</organism>
<feature type="compositionally biased region" description="Polar residues" evidence="1">
    <location>
        <begin position="161"/>
        <end position="174"/>
    </location>
</feature>
<dbReference type="EMBL" id="CAKOGP040002214">
    <property type="protein sequence ID" value="CAJ1965709.1"/>
    <property type="molecule type" value="Genomic_DNA"/>
</dbReference>
<feature type="compositionally biased region" description="Polar residues" evidence="1">
    <location>
        <begin position="297"/>
        <end position="307"/>
    </location>
</feature>
<evidence type="ECO:0000313" key="4">
    <source>
        <dbReference type="Proteomes" id="UP001295423"/>
    </source>
</evidence>